<dbReference type="InterPro" id="IPR021226">
    <property type="entry name" value="Phage_gene29"/>
</dbReference>
<comment type="caution">
    <text evidence="2">The sequence shown here is derived from an EMBL/GenBank/DDBJ whole genome shotgun (WGS) entry which is preliminary data.</text>
</comment>
<keyword evidence="3" id="KW-1185">Reference proteome</keyword>
<proteinExistence type="predicted"/>
<evidence type="ECO:0000313" key="3">
    <source>
        <dbReference type="Proteomes" id="UP000076512"/>
    </source>
</evidence>
<reference evidence="2 3" key="1">
    <citation type="submission" date="2016-04" db="EMBL/GenBank/DDBJ databases">
        <authorList>
            <person name="Evans L.H."/>
            <person name="Alamgir A."/>
            <person name="Owens N."/>
            <person name="Weber N.D."/>
            <person name="Virtaneva K."/>
            <person name="Barbian K."/>
            <person name="Babar A."/>
            <person name="Rosenke K."/>
        </authorList>
    </citation>
    <scope>NUCLEOTIDE SEQUENCE [LARGE SCALE GENOMIC DNA]</scope>
    <source>
        <strain evidence="2 3">IFM 0406</strain>
    </source>
</reference>
<evidence type="ECO:0008006" key="4">
    <source>
        <dbReference type="Google" id="ProtNLM"/>
    </source>
</evidence>
<accession>A0A164H1E2</accession>
<evidence type="ECO:0000313" key="2">
    <source>
        <dbReference type="EMBL" id="KZM68121.1"/>
    </source>
</evidence>
<evidence type="ECO:0000256" key="1">
    <source>
        <dbReference type="SAM" id="MobiDB-lite"/>
    </source>
</evidence>
<dbReference type="OrthoDB" id="4419629at2"/>
<gene>
    <name evidence="2" type="ORF">AWN90_09270</name>
</gene>
<dbReference type="Proteomes" id="UP000076512">
    <property type="component" value="Unassembled WGS sequence"/>
</dbReference>
<dbReference type="AlphaFoldDB" id="A0A164H1E2"/>
<dbReference type="Pfam" id="PF10910">
    <property type="entry name" value="Phage_gene29"/>
    <property type="match status" value="1"/>
</dbReference>
<sequence>MPVPEQHECDPSNPREAFVWALVGLPGPKQNVPLLVHPNVLEQWSEHLWQLGLRHHPEHQTREWHPPSRGQNHWINGAGRWVEAGTPRPPTVTAPDMAILSHHERAAVVAQLHQAGNLNHLLEAARQAGAADALRQASVGTAAPADEPVNASESGWEPGR</sequence>
<dbReference type="EMBL" id="LWGR01000021">
    <property type="protein sequence ID" value="KZM68121.1"/>
    <property type="molecule type" value="Genomic_DNA"/>
</dbReference>
<dbReference type="STRING" id="455432.AWN90_09270"/>
<name>A0A164H1E2_9NOCA</name>
<feature type="region of interest" description="Disordered" evidence="1">
    <location>
        <begin position="136"/>
        <end position="160"/>
    </location>
</feature>
<organism evidence="2 3">
    <name type="scientific">Nocardia terpenica</name>
    <dbReference type="NCBI Taxonomy" id="455432"/>
    <lineage>
        <taxon>Bacteria</taxon>
        <taxon>Bacillati</taxon>
        <taxon>Actinomycetota</taxon>
        <taxon>Actinomycetes</taxon>
        <taxon>Mycobacteriales</taxon>
        <taxon>Nocardiaceae</taxon>
        <taxon>Nocardia</taxon>
    </lineage>
</organism>
<dbReference type="RefSeq" id="WP_067579448.1">
    <property type="nucleotide sequence ID" value="NZ_JABMCZ010000002.1"/>
</dbReference>
<protein>
    <recommendedName>
        <fullName evidence="4">DUF2744 domain-containing protein</fullName>
    </recommendedName>
</protein>